<proteinExistence type="inferred from homology"/>
<evidence type="ECO:0000256" key="2">
    <source>
        <dbReference type="SAM" id="MobiDB-lite"/>
    </source>
</evidence>
<accession>A0ABZ1Z9W1</accession>
<dbReference type="SMART" id="SM00854">
    <property type="entry name" value="PGA_cap"/>
    <property type="match status" value="1"/>
</dbReference>
<gene>
    <name evidence="5" type="ORF">OG367_02900</name>
</gene>
<keyword evidence="3" id="KW-0732">Signal</keyword>
<dbReference type="CDD" id="cd07381">
    <property type="entry name" value="MPP_CapA"/>
    <property type="match status" value="1"/>
</dbReference>
<dbReference type="InterPro" id="IPR019079">
    <property type="entry name" value="Capsule_synth_CapA"/>
</dbReference>
<dbReference type="PANTHER" id="PTHR33393">
    <property type="entry name" value="POLYGLUTAMINE SYNTHESIS ACCESSORY PROTEIN RV0574C-RELATED"/>
    <property type="match status" value="1"/>
</dbReference>
<comment type="similarity">
    <text evidence="1">Belongs to the CapA family.</text>
</comment>
<dbReference type="Pfam" id="PF09587">
    <property type="entry name" value="PGA_cap"/>
    <property type="match status" value="1"/>
</dbReference>
<sequence length="398" mass="41414">MTQRIRPGTVTAIALLLAAATGCTGQQSTAPAPSGPAAARGAGGQDAEGPRPFTLLAAGDVLPHSSVIDRAAADAGGAGYDFAPMLAGVAPVVSGADLAFCHMETVYGEEGGPYTGYPSFKSPPEVAAALRTTGFDSCSTASNHTLDDGADGVRRTLDALDGAGIRHAGSARTAAEAARPTILPAGPGKGAAKVAHLAYTYGTNDIPLPADRPWTVNLTDEGRIIEEARAARRAGADIVVLSAHWGTEWQDEPDAAQLELARLLTASADGGRPDIDLIIGTHAHVPQAYEKVNGTWVVYGMGDQIAGAMINYEGVQDPRGNQSSMGRFTFAPPAKSGERWTVKKAEFVPQWYDTVTGRAVNLNASLDDGAEHLREVRDRIRAVVLGRGADKDGLRMGK</sequence>
<feature type="signal peptide" evidence="3">
    <location>
        <begin position="1"/>
        <end position="25"/>
    </location>
</feature>
<dbReference type="EMBL" id="CP109491">
    <property type="protein sequence ID" value="WUX35235.1"/>
    <property type="molecule type" value="Genomic_DNA"/>
</dbReference>
<dbReference type="InterPro" id="IPR052169">
    <property type="entry name" value="CW_Biosynth-Accessory"/>
</dbReference>
<evidence type="ECO:0000256" key="1">
    <source>
        <dbReference type="ARBA" id="ARBA00005662"/>
    </source>
</evidence>
<dbReference type="InterPro" id="IPR029052">
    <property type="entry name" value="Metallo-depent_PP-like"/>
</dbReference>
<dbReference type="SUPFAM" id="SSF56300">
    <property type="entry name" value="Metallo-dependent phosphatases"/>
    <property type="match status" value="1"/>
</dbReference>
<dbReference type="Gene3D" id="3.60.21.10">
    <property type="match status" value="1"/>
</dbReference>
<reference evidence="5" key="1">
    <citation type="submission" date="2022-10" db="EMBL/GenBank/DDBJ databases">
        <title>The complete genomes of actinobacterial strains from the NBC collection.</title>
        <authorList>
            <person name="Joergensen T.S."/>
            <person name="Alvarez Arevalo M."/>
            <person name="Sterndorff E.B."/>
            <person name="Faurdal D."/>
            <person name="Vuksanovic O."/>
            <person name="Mourched A.-S."/>
            <person name="Charusanti P."/>
            <person name="Shaw S."/>
            <person name="Blin K."/>
            <person name="Weber T."/>
        </authorList>
    </citation>
    <scope>NUCLEOTIDE SEQUENCE</scope>
    <source>
        <strain evidence="5">NBC_01436</strain>
    </source>
</reference>
<protein>
    <submittedName>
        <fullName evidence="5">CapA family protein</fullName>
    </submittedName>
</protein>
<feature type="domain" description="Capsule synthesis protein CapA" evidence="4">
    <location>
        <begin position="54"/>
        <end position="308"/>
    </location>
</feature>
<feature type="region of interest" description="Disordered" evidence="2">
    <location>
        <begin position="25"/>
        <end position="50"/>
    </location>
</feature>
<feature type="compositionally biased region" description="Low complexity" evidence="2">
    <location>
        <begin position="30"/>
        <end position="40"/>
    </location>
</feature>
<feature type="chain" id="PRO_5047078431" evidence="3">
    <location>
        <begin position="26"/>
        <end position="398"/>
    </location>
</feature>
<evidence type="ECO:0000259" key="4">
    <source>
        <dbReference type="SMART" id="SM00854"/>
    </source>
</evidence>
<organism evidence="5 6">
    <name type="scientific">Streptomyces anulatus</name>
    <name type="common">Streptomyces chrysomallus</name>
    <dbReference type="NCBI Taxonomy" id="1892"/>
    <lineage>
        <taxon>Bacteria</taxon>
        <taxon>Bacillati</taxon>
        <taxon>Actinomycetota</taxon>
        <taxon>Actinomycetes</taxon>
        <taxon>Kitasatosporales</taxon>
        <taxon>Streptomycetaceae</taxon>
        <taxon>Streptomyces</taxon>
    </lineage>
</organism>
<evidence type="ECO:0000313" key="6">
    <source>
        <dbReference type="Proteomes" id="UP001431926"/>
    </source>
</evidence>
<dbReference type="RefSeq" id="WP_329354343.1">
    <property type="nucleotide sequence ID" value="NZ_CP109490.1"/>
</dbReference>
<dbReference type="PANTHER" id="PTHR33393:SF13">
    <property type="entry name" value="PGA BIOSYNTHESIS PROTEIN CAPA"/>
    <property type="match status" value="1"/>
</dbReference>
<evidence type="ECO:0000256" key="3">
    <source>
        <dbReference type="SAM" id="SignalP"/>
    </source>
</evidence>
<name>A0ABZ1Z9W1_STRAQ</name>
<keyword evidence="6" id="KW-1185">Reference proteome</keyword>
<evidence type="ECO:0000313" key="5">
    <source>
        <dbReference type="EMBL" id="WUX35235.1"/>
    </source>
</evidence>
<dbReference type="Proteomes" id="UP001431926">
    <property type="component" value="Chromosome"/>
</dbReference>
<dbReference type="PROSITE" id="PS51257">
    <property type="entry name" value="PROKAR_LIPOPROTEIN"/>
    <property type="match status" value="1"/>
</dbReference>